<dbReference type="InterPro" id="IPR014748">
    <property type="entry name" value="Enoyl-CoA_hydra_C"/>
</dbReference>
<dbReference type="Gene3D" id="3.90.226.10">
    <property type="entry name" value="2-enoyl-CoA Hydratase, Chain A, domain 1"/>
    <property type="match status" value="1"/>
</dbReference>
<dbReference type="InterPro" id="IPR029045">
    <property type="entry name" value="ClpP/crotonase-like_dom_sf"/>
</dbReference>
<dbReference type="EMBL" id="JAQQFM010000003">
    <property type="protein sequence ID" value="MFL9924312.1"/>
    <property type="molecule type" value="Genomic_DNA"/>
</dbReference>
<reference evidence="2 3" key="1">
    <citation type="journal article" date="2024" name="Chem. Sci.">
        <title>Discovery of megapolipeptins by genome mining of a Burkholderiales bacteria collection.</title>
        <authorList>
            <person name="Paulo B.S."/>
            <person name="Recchia M.J.J."/>
            <person name="Lee S."/>
            <person name="Fergusson C.H."/>
            <person name="Romanowski S.B."/>
            <person name="Hernandez A."/>
            <person name="Krull N."/>
            <person name="Liu D.Y."/>
            <person name="Cavanagh H."/>
            <person name="Bos A."/>
            <person name="Gray C.A."/>
            <person name="Murphy B.T."/>
            <person name="Linington R.G."/>
            <person name="Eustaquio A.S."/>
        </authorList>
    </citation>
    <scope>NUCLEOTIDE SEQUENCE [LARGE SCALE GENOMIC DNA]</scope>
    <source>
        <strain evidence="2 3">RL21-008-BIB-A</strain>
    </source>
</reference>
<dbReference type="InterPro" id="IPR001753">
    <property type="entry name" value="Enoyl-CoA_hydra/iso"/>
</dbReference>
<protein>
    <submittedName>
        <fullName evidence="2">2-(1,2-epoxy-1,2-dihydrophenyl)acetyl-CoA isomerase PaaG</fullName>
        <ecNumber evidence="2">5.3.3.18</ecNumber>
    </submittedName>
</protein>
<dbReference type="PANTHER" id="PTHR43459:SF1">
    <property type="entry name" value="EG:BACN32G11.4 PROTEIN"/>
    <property type="match status" value="1"/>
</dbReference>
<dbReference type="PANTHER" id="PTHR43459">
    <property type="entry name" value="ENOYL-COA HYDRATASE"/>
    <property type="match status" value="1"/>
</dbReference>
<sequence>MNTPAGNEAVLCSFVDGVATITLNRPDKLNSLNDAMHADIAAFLDRVEADPALRVLVLTANGRAFCAGQDQSDRKPLPAGQKRDMGQALERYYKPLVLRLRALPAPVMCAMNGLAVGVGASLVLACDIVIAKRSAYFVQGFTRLGLMPDGGGTQFLPQLLGPARAIGLAMLNEKLSAAQAAEWGLIWRCVEDEEFDSASAALVQQLAQSATRALALTKRAMYAAPGNSLLQQLDLEVQSQRELGLSDDYLEGASAFREKRAPAFRGS</sequence>
<dbReference type="Proteomes" id="UP001629246">
    <property type="component" value="Unassembled WGS sequence"/>
</dbReference>
<proteinExistence type="inferred from homology"/>
<dbReference type="RefSeq" id="WP_408156814.1">
    <property type="nucleotide sequence ID" value="NZ_JAQQFM010000003.1"/>
</dbReference>
<keyword evidence="3" id="KW-1185">Reference proteome</keyword>
<dbReference type="EC" id="5.3.3.18" evidence="2"/>
<evidence type="ECO:0000256" key="1">
    <source>
        <dbReference type="ARBA" id="ARBA00005254"/>
    </source>
</evidence>
<dbReference type="Gene3D" id="1.10.12.10">
    <property type="entry name" value="Lyase 2-enoyl-coa Hydratase, Chain A, domain 2"/>
    <property type="match status" value="1"/>
</dbReference>
<comment type="similarity">
    <text evidence="1">Belongs to the enoyl-CoA hydratase/isomerase family.</text>
</comment>
<evidence type="ECO:0000313" key="2">
    <source>
        <dbReference type="EMBL" id="MFL9924312.1"/>
    </source>
</evidence>
<evidence type="ECO:0000313" key="3">
    <source>
        <dbReference type="Proteomes" id="UP001629246"/>
    </source>
</evidence>
<gene>
    <name evidence="2" type="primary">paaG</name>
    <name evidence="2" type="ORF">PQR62_08555</name>
</gene>
<dbReference type="GO" id="GO:0016853">
    <property type="term" value="F:isomerase activity"/>
    <property type="evidence" value="ECO:0007669"/>
    <property type="project" value="UniProtKB-KW"/>
</dbReference>
<comment type="caution">
    <text evidence="2">The sequence shown here is derived from an EMBL/GenBank/DDBJ whole genome shotgun (WGS) entry which is preliminary data.</text>
</comment>
<dbReference type="NCBIfam" id="TIGR02280">
    <property type="entry name" value="PaaB1"/>
    <property type="match status" value="1"/>
</dbReference>
<dbReference type="Pfam" id="PF00378">
    <property type="entry name" value="ECH_1"/>
    <property type="match status" value="1"/>
</dbReference>
<organism evidence="2 3">
    <name type="scientific">Herbaspirillum lusitanum</name>
    <dbReference type="NCBI Taxonomy" id="213312"/>
    <lineage>
        <taxon>Bacteria</taxon>
        <taxon>Pseudomonadati</taxon>
        <taxon>Pseudomonadota</taxon>
        <taxon>Betaproteobacteria</taxon>
        <taxon>Burkholderiales</taxon>
        <taxon>Oxalobacteraceae</taxon>
        <taxon>Herbaspirillum</taxon>
    </lineage>
</organism>
<keyword evidence="2" id="KW-0413">Isomerase</keyword>
<dbReference type="InterPro" id="IPR011968">
    <property type="entry name" value="PaaB1"/>
</dbReference>
<name>A0ABW9A8M2_9BURK</name>
<dbReference type="SUPFAM" id="SSF52096">
    <property type="entry name" value="ClpP/crotonase"/>
    <property type="match status" value="1"/>
</dbReference>
<accession>A0ABW9A8M2</accession>
<dbReference type="CDD" id="cd06558">
    <property type="entry name" value="crotonase-like"/>
    <property type="match status" value="1"/>
</dbReference>